<protein>
    <submittedName>
        <fullName evidence="1">Protein LivK</fullName>
    </submittedName>
</protein>
<dbReference type="Pfam" id="PF01344">
    <property type="entry name" value="Kelch_1"/>
    <property type="match status" value="2"/>
</dbReference>
<dbReference type="AlphaFoldDB" id="A0A428WTD9"/>
<dbReference type="InterPro" id="IPR037293">
    <property type="entry name" value="Gal_Oxidase_central_sf"/>
</dbReference>
<dbReference type="SUPFAM" id="SSF50965">
    <property type="entry name" value="Galactose oxidase, central domain"/>
    <property type="match status" value="2"/>
</dbReference>
<dbReference type="OrthoDB" id="3676679at2"/>
<proteinExistence type="predicted"/>
<comment type="caution">
    <text evidence="1">The sequence shown here is derived from an EMBL/GenBank/DDBJ whole genome shotgun (WGS) entry which is preliminary data.</text>
</comment>
<dbReference type="InterPro" id="IPR006652">
    <property type="entry name" value="Kelch_1"/>
</dbReference>
<dbReference type="Proteomes" id="UP000286716">
    <property type="component" value="Unassembled WGS sequence"/>
</dbReference>
<keyword evidence="2" id="KW-1185">Reference proteome</keyword>
<dbReference type="InterPro" id="IPR011043">
    <property type="entry name" value="Gal_Oxase/kelch_b-propeller"/>
</dbReference>
<accession>A0A428WTD9</accession>
<dbReference type="EMBL" id="QHHU01000013">
    <property type="protein sequence ID" value="RSM46329.1"/>
    <property type="molecule type" value="Genomic_DNA"/>
</dbReference>
<organism evidence="1 2">
    <name type="scientific">Amycolatopsis balhimycina DSM 5908</name>
    <dbReference type="NCBI Taxonomy" id="1081091"/>
    <lineage>
        <taxon>Bacteria</taxon>
        <taxon>Bacillati</taxon>
        <taxon>Actinomycetota</taxon>
        <taxon>Actinomycetes</taxon>
        <taxon>Pseudonocardiales</taxon>
        <taxon>Pseudonocardiaceae</taxon>
        <taxon>Amycolatopsis</taxon>
    </lineage>
</organism>
<sequence>MVGTMTAQTALPATATTGWAPTGDLPWPRVWDHQYEGPVLLQDGRVLAAGGGDSRGAQTFADAALHDPVTGQWTITGSLITSRRGHTLTVLNDGRVLAAGGAHGHPSSRPWAQASAEIYDPATGTWTATGSLHQSRLVHSATLLPDGRVLVAGGSTDQPPHFADVETTTAEIYDPATGTWAQAAPMIHARASFPAVRTPDGHVMAIGGSIDTGSDVAGITFCETYDPTAGTWTPADPIGTPAQGSNSGLARVHAQAVTLDDGSILLTGGHQGGPLLWTFSPFSLSEAERFDPATKRWAPVTPMGIGRDQHRLITLDSGKVIAIGGLEYGGYDTGYQHAEVYDPTTGQWGPRTGLSAPRVRFGAVKLADGRVLIAGGAAQLGGASPTGNDVLVTSTDVFTP</sequence>
<dbReference type="PANTHER" id="PTHR45632">
    <property type="entry name" value="LD33804P"/>
    <property type="match status" value="1"/>
</dbReference>
<evidence type="ECO:0000313" key="1">
    <source>
        <dbReference type="EMBL" id="RSM46329.1"/>
    </source>
</evidence>
<dbReference type="Gene3D" id="2.120.10.80">
    <property type="entry name" value="Kelch-type beta propeller"/>
    <property type="match status" value="2"/>
</dbReference>
<evidence type="ECO:0000313" key="2">
    <source>
        <dbReference type="Proteomes" id="UP000286716"/>
    </source>
</evidence>
<name>A0A428WTD9_AMYBA</name>
<gene>
    <name evidence="1" type="ORF">DMA12_11040</name>
</gene>
<dbReference type="PANTHER" id="PTHR45632:SF26">
    <property type="entry name" value="BTB DOMAIN-CONTAINING PROTEIN"/>
    <property type="match status" value="1"/>
</dbReference>
<dbReference type="SMART" id="SM00612">
    <property type="entry name" value="Kelch"/>
    <property type="match status" value="5"/>
</dbReference>
<reference evidence="1 2" key="1">
    <citation type="submission" date="2018-05" db="EMBL/GenBank/DDBJ databases">
        <title>Evolution of GPA BGCs.</title>
        <authorList>
            <person name="Waglechner N."/>
            <person name="Wright G.D."/>
        </authorList>
    </citation>
    <scope>NUCLEOTIDE SEQUENCE [LARGE SCALE GENOMIC DNA]</scope>
    <source>
        <strain evidence="1 2">DSM 5908</strain>
    </source>
</reference>
<dbReference type="Gene3D" id="2.130.10.80">
    <property type="entry name" value="Galactose oxidase/kelch, beta-propeller"/>
    <property type="match status" value="3"/>
</dbReference>
<dbReference type="InterPro" id="IPR015915">
    <property type="entry name" value="Kelch-typ_b-propeller"/>
</dbReference>